<gene>
    <name evidence="2" type="primary">HEL_DR4</name>
</gene>
<name>A0A1A8B5D8_NOTFU</name>
<reference evidence="2" key="1">
    <citation type="submission" date="2016-05" db="EMBL/GenBank/DDBJ databases">
        <authorList>
            <person name="Lavstsen T."/>
            <person name="Jespersen J.S."/>
        </authorList>
    </citation>
    <scope>NUCLEOTIDE SEQUENCE</scope>
    <source>
        <tissue evidence="2">Brain</tissue>
    </source>
</reference>
<keyword evidence="2" id="KW-0067">ATP-binding</keyword>
<keyword evidence="2" id="KW-0547">Nucleotide-binding</keyword>
<proteinExistence type="predicted"/>
<dbReference type="Gene3D" id="3.60.10.10">
    <property type="entry name" value="Endonuclease/exonuclease/phosphatase"/>
    <property type="match status" value="1"/>
</dbReference>
<evidence type="ECO:0000313" key="2">
    <source>
        <dbReference type="EMBL" id="SBP62459.1"/>
    </source>
</evidence>
<dbReference type="GO" id="GO:0004386">
    <property type="term" value="F:helicase activity"/>
    <property type="evidence" value="ECO:0007669"/>
    <property type="project" value="UniProtKB-KW"/>
</dbReference>
<dbReference type="Pfam" id="PF03372">
    <property type="entry name" value="Exo_endo_phos"/>
    <property type="match status" value="1"/>
</dbReference>
<feature type="domain" description="Endonuclease/exonuclease/phosphatase" evidence="1">
    <location>
        <begin position="54"/>
        <end position="234"/>
    </location>
</feature>
<dbReference type="AlphaFoldDB" id="A0A1A8B5D8"/>
<keyword evidence="2" id="KW-0255">Endonuclease</keyword>
<dbReference type="InterPro" id="IPR036691">
    <property type="entry name" value="Endo/exonu/phosph_ase_sf"/>
</dbReference>
<accession>A0A1A8B5D8</accession>
<dbReference type="PANTHER" id="PTHR33776">
    <property type="entry name" value="ENDO/EXONUCLEASE/PHOSPHATASE DOMAIN-CONTAINING PROTEIN"/>
    <property type="match status" value="1"/>
</dbReference>
<protein>
    <submittedName>
        <fullName evidence="2">Helentron 4 helitron-like transposon replicase/helicase/endonuclease</fullName>
    </submittedName>
</protein>
<keyword evidence="2" id="KW-0540">Nuclease</keyword>
<dbReference type="SUPFAM" id="SSF56219">
    <property type="entry name" value="DNase I-like"/>
    <property type="match status" value="1"/>
</dbReference>
<reference evidence="2" key="2">
    <citation type="submission" date="2016-06" db="EMBL/GenBank/DDBJ databases">
        <title>The genome of a short-lived fish provides insights into sex chromosome evolution and the genetic control of aging.</title>
        <authorList>
            <person name="Reichwald K."/>
            <person name="Felder M."/>
            <person name="Petzold A."/>
            <person name="Koch P."/>
            <person name="Groth M."/>
            <person name="Platzer M."/>
        </authorList>
    </citation>
    <scope>NUCLEOTIDE SEQUENCE</scope>
    <source>
        <tissue evidence="2">Brain</tissue>
    </source>
</reference>
<dbReference type="InterPro" id="IPR005135">
    <property type="entry name" value="Endo/exonuclease/phosphatase"/>
</dbReference>
<keyword evidence="2" id="KW-0378">Hydrolase</keyword>
<organism evidence="2">
    <name type="scientific">Nothobranchius furzeri</name>
    <name type="common">Turquoise killifish</name>
    <dbReference type="NCBI Taxonomy" id="105023"/>
    <lineage>
        <taxon>Eukaryota</taxon>
        <taxon>Metazoa</taxon>
        <taxon>Chordata</taxon>
        <taxon>Craniata</taxon>
        <taxon>Vertebrata</taxon>
        <taxon>Euteleostomi</taxon>
        <taxon>Actinopterygii</taxon>
        <taxon>Neopterygii</taxon>
        <taxon>Teleostei</taxon>
        <taxon>Neoteleostei</taxon>
        <taxon>Acanthomorphata</taxon>
        <taxon>Ovalentaria</taxon>
        <taxon>Atherinomorphae</taxon>
        <taxon>Cyprinodontiformes</taxon>
        <taxon>Nothobranchiidae</taxon>
        <taxon>Nothobranchius</taxon>
    </lineage>
</organism>
<sequence length="377" mass="43173">MNDSGSDLDFDGNFNKEPWNDCKYYSDEEFKEINMVGAFSVIHFNCRSHFPNFSVIVVSETWLDNEKGSYVEIEGYELFTLNRNKKKGGGVALYVDINLRCKSSDKKTIIIDGVMECISVEIAIEGTKPIIVSCLYRTPGSCLNTFNQEVGSLFANLNKVHIVCGDFNIDLLNPHDNLQISNFITTMYSNNLLPLILKPTRITTTTATLIDNVFTNEISRQITAGLLVNDISDHLPVFSVFHQIVHYAQNPETITQKLVRHGKPEALAAHKADLSAQTWDEVFCTEDPNLAYDAFLSKVTKLYDKHCPLKPYITENKIKIKKPWITYGIVKACKKKNHLYRIYLKQRTKSAEERYKTYKNKLINIIRMNKKITIINY</sequence>
<dbReference type="GO" id="GO:0004519">
    <property type="term" value="F:endonuclease activity"/>
    <property type="evidence" value="ECO:0007669"/>
    <property type="project" value="UniProtKB-KW"/>
</dbReference>
<keyword evidence="2" id="KW-0347">Helicase</keyword>
<dbReference type="EMBL" id="HADY01023974">
    <property type="protein sequence ID" value="SBP62459.1"/>
    <property type="molecule type" value="Transcribed_RNA"/>
</dbReference>
<evidence type="ECO:0000259" key="1">
    <source>
        <dbReference type="Pfam" id="PF03372"/>
    </source>
</evidence>
<dbReference type="PANTHER" id="PTHR33776:SF4">
    <property type="entry name" value="ENDONUCLEASE_EXONUCLEASE_PHOSPHATASE DOMAIN-CONTAINING PROTEIN"/>
    <property type="match status" value="1"/>
</dbReference>